<gene>
    <name evidence="2" type="ORF">I5776_10995</name>
</gene>
<evidence type="ECO:0000256" key="1">
    <source>
        <dbReference type="SAM" id="Phobius"/>
    </source>
</evidence>
<evidence type="ECO:0008006" key="4">
    <source>
        <dbReference type="Google" id="ProtNLM"/>
    </source>
</evidence>
<name>A0ABX7DX38_9BACI</name>
<dbReference type="EMBL" id="CP065425">
    <property type="protein sequence ID" value="QQZ07630.1"/>
    <property type="molecule type" value="Genomic_DNA"/>
</dbReference>
<proteinExistence type="predicted"/>
<dbReference type="Proteomes" id="UP000595691">
    <property type="component" value="Chromosome"/>
</dbReference>
<sequence>MKNKIIAGFWIITSLLLIYTGFIYFQQTTQAATLTDWNKVKKPSLSVTDKHHLSQLGFSDVAINSMTPEEIQRYEKVNGKIVYNRTIFVQVKNTGFGVKYISKTKYNELLKQYSKSKFLYKPSLERVDLKLVYEGKRKFFMIEEHHFDYTPSDLKPMMIEVQYRDDYIVTNQFAKQIWLTTSLLNSKNIQYGTKSYPKPNSIPINEDPYSNFFNNNQAQGNYNDYQVNWKQSSFLQDVVGLHFYNTAEFEVPEKYIIADIYIQGQNPHLSEQLSYQFKK</sequence>
<protein>
    <recommendedName>
        <fullName evidence="4">Regulatory protein YycH-like domain-containing protein</fullName>
    </recommendedName>
</protein>
<keyword evidence="1" id="KW-0472">Membrane</keyword>
<keyword evidence="1" id="KW-0812">Transmembrane</keyword>
<evidence type="ECO:0000313" key="3">
    <source>
        <dbReference type="Proteomes" id="UP000595691"/>
    </source>
</evidence>
<reference evidence="2 3" key="1">
    <citation type="submission" date="2020-11" db="EMBL/GenBank/DDBJ databases">
        <title>Taxonomic evaluation of the Bacillus sporothermodurans group of bacteria based on whole genome sequences.</title>
        <authorList>
            <person name="Fiedler G."/>
            <person name="Herbstmann A.-D."/>
            <person name="Doll E."/>
            <person name="Wenning M."/>
            <person name="Brinks E."/>
            <person name="Kabisch J."/>
            <person name="Breitenwieser F."/>
            <person name="Lappann M."/>
            <person name="Boehnlein C."/>
            <person name="Franz C."/>
        </authorList>
    </citation>
    <scope>NUCLEOTIDE SEQUENCE [LARGE SCALE GENOMIC DNA]</scope>
    <source>
        <strain evidence="2 3">JCM 19841</strain>
    </source>
</reference>
<feature type="transmembrane region" description="Helical" evidence="1">
    <location>
        <begin position="7"/>
        <end position="25"/>
    </location>
</feature>
<organism evidence="2 3">
    <name type="scientific">Heyndrickxia vini</name>
    <dbReference type="NCBI Taxonomy" id="1476025"/>
    <lineage>
        <taxon>Bacteria</taxon>
        <taxon>Bacillati</taxon>
        <taxon>Bacillota</taxon>
        <taxon>Bacilli</taxon>
        <taxon>Bacillales</taxon>
        <taxon>Bacillaceae</taxon>
        <taxon>Heyndrickxia</taxon>
    </lineage>
</organism>
<keyword evidence="1" id="KW-1133">Transmembrane helix</keyword>
<keyword evidence="3" id="KW-1185">Reference proteome</keyword>
<accession>A0ABX7DX38</accession>
<dbReference type="RefSeq" id="WP_202776467.1">
    <property type="nucleotide sequence ID" value="NZ_CP065425.1"/>
</dbReference>
<evidence type="ECO:0000313" key="2">
    <source>
        <dbReference type="EMBL" id="QQZ07630.1"/>
    </source>
</evidence>